<evidence type="ECO:0000313" key="2">
    <source>
        <dbReference type="EMBL" id="MBM7618904.1"/>
    </source>
</evidence>
<feature type="transmembrane region" description="Helical" evidence="1">
    <location>
        <begin position="88"/>
        <end position="110"/>
    </location>
</feature>
<keyword evidence="1" id="KW-0812">Transmembrane</keyword>
<protein>
    <submittedName>
        <fullName evidence="2">Stage II sporulation protein GA (Sporulation sigma-E factor processing peptidase)</fullName>
        <ecNumber evidence="2">3.4.23.-</ecNumber>
    </submittedName>
</protein>
<feature type="transmembrane region" description="Helical" evidence="1">
    <location>
        <begin position="57"/>
        <end position="76"/>
    </location>
</feature>
<reference evidence="2 3" key="1">
    <citation type="submission" date="2021-01" db="EMBL/GenBank/DDBJ databases">
        <title>Genomic Encyclopedia of Type Strains, Phase IV (KMG-IV): sequencing the most valuable type-strain genomes for metagenomic binning, comparative biology and taxonomic classification.</title>
        <authorList>
            <person name="Goeker M."/>
        </authorList>
    </citation>
    <scope>NUCLEOTIDE SEQUENCE [LARGE SCALE GENOMIC DNA]</scope>
    <source>
        <strain evidence="2 3">DSM 25879</strain>
    </source>
</reference>
<keyword evidence="2" id="KW-0378">Hydrolase</keyword>
<feature type="transmembrane region" description="Helical" evidence="1">
    <location>
        <begin position="130"/>
        <end position="147"/>
    </location>
</feature>
<dbReference type="RefSeq" id="WP_204413494.1">
    <property type="nucleotide sequence ID" value="NZ_JAFBED010000002.1"/>
</dbReference>
<dbReference type="InterPro" id="IPR005081">
    <property type="entry name" value="SpoIIGA"/>
</dbReference>
<dbReference type="Pfam" id="PF03419">
    <property type="entry name" value="Peptidase_U4"/>
    <property type="match status" value="1"/>
</dbReference>
<keyword evidence="1" id="KW-0472">Membrane</keyword>
<accession>A0ABS2NW88</accession>
<name>A0ABS2NW88_9BACI</name>
<evidence type="ECO:0000313" key="3">
    <source>
        <dbReference type="Proteomes" id="UP000737402"/>
    </source>
</evidence>
<feature type="transmembrane region" description="Helical" evidence="1">
    <location>
        <begin position="34"/>
        <end position="51"/>
    </location>
</feature>
<sequence length="310" mass="35407">MTVYLDAIWLLNFGFDFLLLKMTAFILKRQVATWRMVIGAFLGSIIVVLMFTPLQNIVTHVAVKLMFSVCMILISFGFHRLRTFIEILLVFYITTFAVGGGMFATHYFLRVDHQFANDTIQTLTTGLGDPVSWLFVIVGFPLLLHLTKKQFNTVETRKYRYDQLATITINLEKDVIVLSGLVDSGNQLQDPITKTPVMIVEVERLREIIPEEIVHAMRSIENTQGWPTFSDDTKWVERIRIIPYRAVGKETTLMLALKPDKAIILHDNKQYETTKFLIGLTKTELSSEGDYACILHPKMLQSGTVTEHVS</sequence>
<dbReference type="NCBIfam" id="TIGR02854">
    <property type="entry name" value="spore_II_GA"/>
    <property type="match status" value="1"/>
</dbReference>
<dbReference type="GO" id="GO:0016787">
    <property type="term" value="F:hydrolase activity"/>
    <property type="evidence" value="ECO:0007669"/>
    <property type="project" value="UniProtKB-KW"/>
</dbReference>
<comment type="caution">
    <text evidence="2">The sequence shown here is derived from an EMBL/GenBank/DDBJ whole genome shotgun (WGS) entry which is preliminary data.</text>
</comment>
<keyword evidence="3" id="KW-1185">Reference proteome</keyword>
<dbReference type="PIRSF" id="PIRSF018571">
    <property type="entry name" value="SpoIIGA"/>
    <property type="match status" value="1"/>
</dbReference>
<dbReference type="Proteomes" id="UP000737402">
    <property type="component" value="Unassembled WGS sequence"/>
</dbReference>
<dbReference type="EMBL" id="JAFBED010000002">
    <property type="protein sequence ID" value="MBM7618904.1"/>
    <property type="molecule type" value="Genomic_DNA"/>
</dbReference>
<dbReference type="EC" id="3.4.23.-" evidence="2"/>
<keyword evidence="1" id="KW-1133">Transmembrane helix</keyword>
<feature type="transmembrane region" description="Helical" evidence="1">
    <location>
        <begin position="6"/>
        <end position="27"/>
    </location>
</feature>
<proteinExistence type="predicted"/>
<evidence type="ECO:0000256" key="1">
    <source>
        <dbReference type="SAM" id="Phobius"/>
    </source>
</evidence>
<gene>
    <name evidence="2" type="ORF">JOC95_000753</name>
</gene>
<organism evidence="2 3">
    <name type="scientific">Sutcliffiella tianshenii</name>
    <dbReference type="NCBI Taxonomy" id="1463404"/>
    <lineage>
        <taxon>Bacteria</taxon>
        <taxon>Bacillati</taxon>
        <taxon>Bacillota</taxon>
        <taxon>Bacilli</taxon>
        <taxon>Bacillales</taxon>
        <taxon>Bacillaceae</taxon>
        <taxon>Sutcliffiella</taxon>
    </lineage>
</organism>